<feature type="transmembrane region" description="Helical" evidence="6">
    <location>
        <begin position="305"/>
        <end position="324"/>
    </location>
</feature>
<feature type="compositionally biased region" description="Polar residues" evidence="5">
    <location>
        <begin position="432"/>
        <end position="445"/>
    </location>
</feature>
<evidence type="ECO:0000259" key="7">
    <source>
        <dbReference type="PROSITE" id="PS50850"/>
    </source>
</evidence>
<evidence type="ECO:0000313" key="8">
    <source>
        <dbReference type="EMBL" id="AFV88484.1"/>
    </source>
</evidence>
<dbReference type="InterPro" id="IPR052528">
    <property type="entry name" value="Sugar_transport-like"/>
</dbReference>
<dbReference type="InterPro" id="IPR004748">
    <property type="entry name" value="Polyol_permease-like"/>
</dbReference>
<feature type="transmembrane region" description="Helical" evidence="6">
    <location>
        <begin position="336"/>
        <end position="361"/>
    </location>
</feature>
<dbReference type="RefSeq" id="WP_015069397.1">
    <property type="nucleotide sequence ID" value="NC_019395.1"/>
</dbReference>
<sequence>MSTQSGGPAEGLLERQGIAKHLLWGFVAVILFQTGNGLELSFYSGFLQSAKGLSSGQVATMTMAYGIVIAIASWFSGSLADAWGPRRVMMMGFGAWLIFELVFLWGGVTTGSYAVMVIGYALRGFGYPLFCYGFLAWVTMDTPEEHLGRGVGWFWFAQALGMGALSGFIAGPLIGAIGEMATLWTSFAFVVVGGLLAILLVRRPKELQTAAESGSTPSASETISGLVRGVTILKDYPKTGVGGVVRIINQAAFYGIPVFFAPYMTGDVGFSSAQWATIWGTLNLANVFANLVFGYIGDAFGRVRTVAWFGGLGCGIAVFLMWWFPSMWGANFAAEMIAGILFGIGLAAYVPLSAIMPLLVAPDRKGSAVAILNLGAGLSNFAGPALAPLAGPIGIGGLMIVYAALHVVGGGLTYALKPSKGNGNEPGAGTGTPESTPASPEPVSQ</sequence>
<dbReference type="InterPro" id="IPR011701">
    <property type="entry name" value="MFS"/>
</dbReference>
<organism evidence="8 9">
    <name type="scientific">Acidipropionibacterium acidipropionici (strain ATCC 4875 / DSM 20272 / JCM 6432 / NBRC 12425 / NCIMB 8070 / 4)</name>
    <name type="common">Propionibacterium acidipropionici</name>
    <dbReference type="NCBI Taxonomy" id="1171373"/>
    <lineage>
        <taxon>Bacteria</taxon>
        <taxon>Bacillati</taxon>
        <taxon>Actinomycetota</taxon>
        <taxon>Actinomycetes</taxon>
        <taxon>Propionibacteriales</taxon>
        <taxon>Propionibacteriaceae</taxon>
        <taxon>Acidipropionibacterium</taxon>
    </lineage>
</organism>
<evidence type="ECO:0000256" key="2">
    <source>
        <dbReference type="ARBA" id="ARBA00022692"/>
    </source>
</evidence>
<name>K7RKN5_ACIA4</name>
<dbReference type="Gene3D" id="1.20.1250.20">
    <property type="entry name" value="MFS general substrate transporter like domains"/>
    <property type="match status" value="2"/>
</dbReference>
<evidence type="ECO:0000256" key="3">
    <source>
        <dbReference type="ARBA" id="ARBA00022989"/>
    </source>
</evidence>
<dbReference type="NCBIfam" id="TIGR00897">
    <property type="entry name" value="2A0118"/>
    <property type="match status" value="1"/>
</dbReference>
<dbReference type="AlphaFoldDB" id="K7RKN5"/>
<dbReference type="Pfam" id="PF07690">
    <property type="entry name" value="MFS_1"/>
    <property type="match status" value="2"/>
</dbReference>
<accession>K7RKN5</accession>
<feature type="transmembrane region" description="Helical" evidence="6">
    <location>
        <begin position="275"/>
        <end position="293"/>
    </location>
</feature>
<keyword evidence="3 6" id="KW-1133">Transmembrane helix</keyword>
<keyword evidence="2 6" id="KW-0812">Transmembrane</keyword>
<feature type="transmembrane region" description="Helical" evidence="6">
    <location>
        <begin position="368"/>
        <end position="387"/>
    </location>
</feature>
<feature type="domain" description="Major facilitator superfamily (MFS) profile" evidence="7">
    <location>
        <begin position="21"/>
        <end position="421"/>
    </location>
</feature>
<feature type="transmembrane region" description="Helical" evidence="6">
    <location>
        <begin position="58"/>
        <end position="76"/>
    </location>
</feature>
<proteinExistence type="predicted"/>
<dbReference type="InterPro" id="IPR020846">
    <property type="entry name" value="MFS_dom"/>
</dbReference>
<dbReference type="PATRIC" id="fig|1171373.8.peg.652"/>
<dbReference type="PROSITE" id="PS50850">
    <property type="entry name" value="MFS"/>
    <property type="match status" value="1"/>
</dbReference>
<dbReference type="Proteomes" id="UP000000214">
    <property type="component" value="Chromosome"/>
</dbReference>
<evidence type="ECO:0000256" key="4">
    <source>
        <dbReference type="ARBA" id="ARBA00023136"/>
    </source>
</evidence>
<feature type="region of interest" description="Disordered" evidence="5">
    <location>
        <begin position="421"/>
        <end position="445"/>
    </location>
</feature>
<feature type="transmembrane region" description="Helical" evidence="6">
    <location>
        <begin position="181"/>
        <end position="201"/>
    </location>
</feature>
<dbReference type="GO" id="GO:0022857">
    <property type="term" value="F:transmembrane transporter activity"/>
    <property type="evidence" value="ECO:0007669"/>
    <property type="project" value="InterPro"/>
</dbReference>
<comment type="subcellular location">
    <subcellularLocation>
        <location evidence="1">Cell membrane</location>
        <topology evidence="1">Multi-pass membrane protein</topology>
    </subcellularLocation>
</comment>
<dbReference type="PANTHER" id="PTHR23526">
    <property type="entry name" value="INTEGRAL MEMBRANE TRANSPORT PROTEIN-RELATED"/>
    <property type="match status" value="1"/>
</dbReference>
<dbReference type="KEGG" id="pbo:PACID_06450"/>
<dbReference type="InterPro" id="IPR036259">
    <property type="entry name" value="MFS_trans_sf"/>
</dbReference>
<evidence type="ECO:0000256" key="5">
    <source>
        <dbReference type="SAM" id="MobiDB-lite"/>
    </source>
</evidence>
<feature type="transmembrane region" description="Helical" evidence="6">
    <location>
        <begin position="243"/>
        <end position="263"/>
    </location>
</feature>
<feature type="transmembrane region" description="Helical" evidence="6">
    <location>
        <begin position="120"/>
        <end position="140"/>
    </location>
</feature>
<feature type="transmembrane region" description="Helical" evidence="6">
    <location>
        <begin position="152"/>
        <end position="175"/>
    </location>
</feature>
<dbReference type="eggNOG" id="COG2814">
    <property type="taxonomic scope" value="Bacteria"/>
</dbReference>
<feature type="transmembrane region" description="Helical" evidence="6">
    <location>
        <begin position="88"/>
        <end position="108"/>
    </location>
</feature>
<gene>
    <name evidence="8" type="primary">csbX</name>
    <name evidence="8" type="ordered locus">PACID_06450</name>
</gene>
<dbReference type="EMBL" id="CP003493">
    <property type="protein sequence ID" value="AFV88484.1"/>
    <property type="molecule type" value="Genomic_DNA"/>
</dbReference>
<dbReference type="PANTHER" id="PTHR23526:SF4">
    <property type="entry name" value="INTEGRAL MEMBRANE TRANSPORT PROTEIN"/>
    <property type="match status" value="1"/>
</dbReference>
<protein>
    <submittedName>
        <fullName evidence="8">Alpha-ketoglutarate permease</fullName>
    </submittedName>
</protein>
<feature type="transmembrane region" description="Helical" evidence="6">
    <location>
        <begin position="393"/>
        <end position="416"/>
    </location>
</feature>
<dbReference type="CDD" id="cd17337">
    <property type="entry name" value="MFS_CsbX"/>
    <property type="match status" value="1"/>
</dbReference>
<dbReference type="HOGENOM" id="CLU_032461_0_0_11"/>
<evidence type="ECO:0000256" key="1">
    <source>
        <dbReference type="ARBA" id="ARBA00004651"/>
    </source>
</evidence>
<dbReference type="SUPFAM" id="SSF103473">
    <property type="entry name" value="MFS general substrate transporter"/>
    <property type="match status" value="1"/>
</dbReference>
<keyword evidence="4 6" id="KW-0472">Membrane</keyword>
<evidence type="ECO:0000313" key="9">
    <source>
        <dbReference type="Proteomes" id="UP000000214"/>
    </source>
</evidence>
<feature type="transmembrane region" description="Helical" evidence="6">
    <location>
        <begin position="21"/>
        <end position="38"/>
    </location>
</feature>
<dbReference type="GO" id="GO:0005886">
    <property type="term" value="C:plasma membrane"/>
    <property type="evidence" value="ECO:0007669"/>
    <property type="project" value="UniProtKB-SubCell"/>
</dbReference>
<evidence type="ECO:0000256" key="6">
    <source>
        <dbReference type="SAM" id="Phobius"/>
    </source>
</evidence>
<reference evidence="8 9" key="1">
    <citation type="journal article" date="2012" name="BMC Genomics">
        <title>The genome sequence of Propionibacterium acidipropionici provides insights into its biotechnological and industrial potential.</title>
        <authorList>
            <person name="Parizzi L.P."/>
            <person name="Grassi M.C."/>
            <person name="Llerena L.A."/>
            <person name="Carazzolle M.F."/>
            <person name="Queiroz V.L."/>
            <person name="Lunardi I."/>
            <person name="Zeidler A.F."/>
            <person name="Teixeira P.J."/>
            <person name="Mieczkowski P."/>
            <person name="Rincones J."/>
            <person name="Pereira G.A."/>
        </authorList>
    </citation>
    <scope>NUCLEOTIDE SEQUENCE [LARGE SCALE GENOMIC DNA]</scope>
    <source>
        <strain evidence="9">ATCC 4875 / DSM 20272 / JCM 6432 / NBRC 12425 / NCIMB 8070</strain>
    </source>
</reference>